<dbReference type="AlphaFoldDB" id="A0A4R4U4N5"/>
<accession>A0A4R4U4N5</accession>
<feature type="region of interest" description="Disordered" evidence="1">
    <location>
        <begin position="158"/>
        <end position="189"/>
    </location>
</feature>
<keyword evidence="3" id="KW-1185">Reference proteome</keyword>
<gene>
    <name evidence="2" type="ORF">E1292_48225</name>
</gene>
<name>A0A4R4U4N5_9ACTN</name>
<organism evidence="2 3">
    <name type="scientific">Nonomuraea deserti</name>
    <dbReference type="NCBI Taxonomy" id="1848322"/>
    <lineage>
        <taxon>Bacteria</taxon>
        <taxon>Bacillati</taxon>
        <taxon>Actinomycetota</taxon>
        <taxon>Actinomycetes</taxon>
        <taxon>Streptosporangiales</taxon>
        <taxon>Streptosporangiaceae</taxon>
        <taxon>Nonomuraea</taxon>
    </lineage>
</organism>
<dbReference type="RefSeq" id="WP_132606518.1">
    <property type="nucleotide sequence ID" value="NZ_SMKO01000300.1"/>
</dbReference>
<dbReference type="EMBL" id="SMKO01000300">
    <property type="protein sequence ID" value="TDC86287.1"/>
    <property type="molecule type" value="Genomic_DNA"/>
</dbReference>
<evidence type="ECO:0000313" key="3">
    <source>
        <dbReference type="Proteomes" id="UP000295258"/>
    </source>
</evidence>
<proteinExistence type="predicted"/>
<dbReference type="Proteomes" id="UP000295258">
    <property type="component" value="Unassembled WGS sequence"/>
</dbReference>
<feature type="compositionally biased region" description="Polar residues" evidence="1">
    <location>
        <begin position="169"/>
        <end position="183"/>
    </location>
</feature>
<comment type="caution">
    <text evidence="2">The sequence shown here is derived from an EMBL/GenBank/DDBJ whole genome shotgun (WGS) entry which is preliminary data.</text>
</comment>
<evidence type="ECO:0000313" key="2">
    <source>
        <dbReference type="EMBL" id="TDC86287.1"/>
    </source>
</evidence>
<reference evidence="2 3" key="1">
    <citation type="submission" date="2019-03" db="EMBL/GenBank/DDBJ databases">
        <title>Draft genome sequences of novel Actinobacteria.</title>
        <authorList>
            <person name="Sahin N."/>
            <person name="Ay H."/>
            <person name="Saygin H."/>
        </authorList>
    </citation>
    <scope>NUCLEOTIDE SEQUENCE [LARGE SCALE GENOMIC DNA]</scope>
    <source>
        <strain evidence="2 3">KC310</strain>
    </source>
</reference>
<evidence type="ECO:0000256" key="1">
    <source>
        <dbReference type="SAM" id="MobiDB-lite"/>
    </source>
</evidence>
<protein>
    <submittedName>
        <fullName evidence="2">Uncharacterized protein</fullName>
    </submittedName>
</protein>
<sequence length="354" mass="38072">MATGLEEAAFGLLGVPRPPDTTELERQAGVLESLGRSQASVAGEGGRAYRLGGANTGAATDALAEHVAGQAGVLRRSTAQAQLASLGAGAAQVAWNTVKWAGGILVRLAGMAGLAALTPQGRALIRRLLRPVAQRMQQWLLTATRLIGRIYTRLAGRLRGTPAKPPGAGQSTAGRTASAVQRGTRQHPVTAARTAAMRAGNSTDQAAMSMNWAEERLRQVETQVRNARKTLDTAYVRNGTDAATTTRLNAQGLANHPYLDDMAKWNLSRQGDQLQQIETHLSRHTAGHLDDARRHVDEGLGIARANGLDASHLDDMRQQVSDLTFRRAELADRAWTTRMDINGPFEIQDMYRIV</sequence>